<dbReference type="InterPro" id="IPR002213">
    <property type="entry name" value="UDP_glucos_trans"/>
</dbReference>
<dbReference type="Pfam" id="PF00201">
    <property type="entry name" value="UDPGT"/>
    <property type="match status" value="1"/>
</dbReference>
<evidence type="ECO:0000256" key="5">
    <source>
        <dbReference type="RuleBase" id="RU362059"/>
    </source>
</evidence>
<reference evidence="6 7" key="1">
    <citation type="journal article" date="2022" name="Allergy">
        <title>Genome assembly and annotation of Periplaneta americana reveal a comprehensive cockroach allergen profile.</title>
        <authorList>
            <person name="Wang L."/>
            <person name="Xiong Q."/>
            <person name="Saelim N."/>
            <person name="Wang L."/>
            <person name="Nong W."/>
            <person name="Wan A.T."/>
            <person name="Shi M."/>
            <person name="Liu X."/>
            <person name="Cao Q."/>
            <person name="Hui J.H.L."/>
            <person name="Sookrung N."/>
            <person name="Leung T.F."/>
            <person name="Tungtrongchitr A."/>
            <person name="Tsui S.K.W."/>
        </authorList>
    </citation>
    <scope>NUCLEOTIDE SEQUENCE [LARGE SCALE GENOMIC DNA]</scope>
    <source>
        <strain evidence="6">PWHHKU_190912</strain>
    </source>
</reference>
<keyword evidence="3 4" id="KW-0808">Transferase</keyword>
<keyword evidence="5" id="KW-0732">Signal</keyword>
<sequence>MKLHGLLFFVVLLGSYSIDKANAARILAMFELHIKSHFIMFEALLKGLAAKGHEVVVVSHFPQKNPIPNYTDISIEGALPSLLNSFTIQYAVNQKNINLLHFVWNLNIKFCEKSFEHPKVQELIKSKQKFDLVITEYFGANCFTGFAHLFNASHINVASSMTFPWIDEKFGNPSHPAYIPIFFLPHTDKMNLQQRVYNTIMNLILKFGSYYFSELPMEQLARKHLGNQLPPLREISKNTSLVLVNSHFSINIPRPMVPGVIEVGGLHIGTPKKLPRDIEKYISGANHGVIYFSLGSLVRSETFSEEIIRSFLDAFAELPQRVIWKTDTISGLPDNVMTSKWLPQFDILSHPNVRVFITHGGFMGTQEAIYSGVPMVGIPFYSDQHHNIENCVSKGIGVKLDYHSISKESVLLALRAILENPDYERNAKRLSQQFRDRPQSALDTAIFWTEYVIRHRGAPHLRSAAADLPWYQYFLLDVVTVLLIIVVSLISVIYVVIRILLKIFSGLNRRKTSKSKRD</sequence>
<name>A0ABQ8SM60_PERAM</name>
<dbReference type="EMBL" id="JAJSOF020000025">
    <property type="protein sequence ID" value="KAJ4434825.1"/>
    <property type="molecule type" value="Genomic_DNA"/>
</dbReference>
<comment type="caution">
    <text evidence="6">The sequence shown here is derived from an EMBL/GenBank/DDBJ whole genome shotgun (WGS) entry which is preliminary data.</text>
</comment>
<proteinExistence type="inferred from homology"/>
<dbReference type="CDD" id="cd03784">
    <property type="entry name" value="GT1_Gtf-like"/>
    <property type="match status" value="1"/>
</dbReference>
<comment type="catalytic activity">
    <reaction evidence="5">
        <text>glucuronate acceptor + UDP-alpha-D-glucuronate = acceptor beta-D-glucuronoside + UDP + H(+)</text>
        <dbReference type="Rhea" id="RHEA:21032"/>
        <dbReference type="ChEBI" id="CHEBI:15378"/>
        <dbReference type="ChEBI" id="CHEBI:58052"/>
        <dbReference type="ChEBI" id="CHEBI:58223"/>
        <dbReference type="ChEBI" id="CHEBI:132367"/>
        <dbReference type="ChEBI" id="CHEBI:132368"/>
        <dbReference type="EC" id="2.4.1.17"/>
    </reaction>
</comment>
<dbReference type="Gene3D" id="3.40.50.2000">
    <property type="entry name" value="Glycogen Phosphorylase B"/>
    <property type="match status" value="1"/>
</dbReference>
<dbReference type="SUPFAM" id="SSF53756">
    <property type="entry name" value="UDP-Glycosyltransferase/glycogen phosphorylase"/>
    <property type="match status" value="1"/>
</dbReference>
<evidence type="ECO:0000256" key="4">
    <source>
        <dbReference type="RuleBase" id="RU003718"/>
    </source>
</evidence>
<feature type="chain" id="PRO_5044980939" description="UDP-glucuronosyltransferase" evidence="5">
    <location>
        <begin position="24"/>
        <end position="518"/>
    </location>
</feature>
<feature type="transmembrane region" description="Helical" evidence="5">
    <location>
        <begin position="470"/>
        <end position="501"/>
    </location>
</feature>
<organism evidence="6 7">
    <name type="scientific">Periplaneta americana</name>
    <name type="common">American cockroach</name>
    <name type="synonym">Blatta americana</name>
    <dbReference type="NCBI Taxonomy" id="6978"/>
    <lineage>
        <taxon>Eukaryota</taxon>
        <taxon>Metazoa</taxon>
        <taxon>Ecdysozoa</taxon>
        <taxon>Arthropoda</taxon>
        <taxon>Hexapoda</taxon>
        <taxon>Insecta</taxon>
        <taxon>Pterygota</taxon>
        <taxon>Neoptera</taxon>
        <taxon>Polyneoptera</taxon>
        <taxon>Dictyoptera</taxon>
        <taxon>Blattodea</taxon>
        <taxon>Blattoidea</taxon>
        <taxon>Blattidae</taxon>
        <taxon>Blattinae</taxon>
        <taxon>Periplaneta</taxon>
    </lineage>
</organism>
<accession>A0ABQ8SM60</accession>
<dbReference type="Proteomes" id="UP001148838">
    <property type="component" value="Unassembled WGS sequence"/>
</dbReference>
<keyword evidence="5" id="KW-0812">Transmembrane</keyword>
<dbReference type="InterPro" id="IPR050271">
    <property type="entry name" value="UDP-glycosyltransferase"/>
</dbReference>
<gene>
    <name evidence="6" type="ORF">ANN_23396</name>
</gene>
<keyword evidence="7" id="KW-1185">Reference proteome</keyword>
<dbReference type="PROSITE" id="PS00375">
    <property type="entry name" value="UDPGT"/>
    <property type="match status" value="1"/>
</dbReference>
<protein>
    <recommendedName>
        <fullName evidence="5">UDP-glucuronosyltransferase</fullName>
        <ecNumber evidence="5">2.4.1.17</ecNumber>
    </recommendedName>
</protein>
<keyword evidence="5" id="KW-1133">Transmembrane helix</keyword>
<evidence type="ECO:0000256" key="3">
    <source>
        <dbReference type="ARBA" id="ARBA00022679"/>
    </source>
</evidence>
<dbReference type="PANTHER" id="PTHR48043:SF145">
    <property type="entry name" value="FI06409P-RELATED"/>
    <property type="match status" value="1"/>
</dbReference>
<evidence type="ECO:0000313" key="6">
    <source>
        <dbReference type="EMBL" id="KAJ4434825.1"/>
    </source>
</evidence>
<evidence type="ECO:0000256" key="2">
    <source>
        <dbReference type="ARBA" id="ARBA00022676"/>
    </source>
</evidence>
<dbReference type="PANTHER" id="PTHR48043">
    <property type="entry name" value="EG:EG0003.4 PROTEIN-RELATED"/>
    <property type="match status" value="1"/>
</dbReference>
<comment type="subcellular location">
    <subcellularLocation>
        <location evidence="5">Membrane</location>
        <topology evidence="5">Single-pass membrane protein</topology>
    </subcellularLocation>
</comment>
<keyword evidence="2 4" id="KW-0328">Glycosyltransferase</keyword>
<comment type="similarity">
    <text evidence="1 4">Belongs to the UDP-glycosyltransferase family.</text>
</comment>
<evidence type="ECO:0000313" key="7">
    <source>
        <dbReference type="Proteomes" id="UP001148838"/>
    </source>
</evidence>
<dbReference type="InterPro" id="IPR035595">
    <property type="entry name" value="UDP_glycos_trans_CS"/>
</dbReference>
<keyword evidence="5" id="KW-0472">Membrane</keyword>
<dbReference type="EC" id="2.4.1.17" evidence="5"/>
<feature type="signal peptide" evidence="5">
    <location>
        <begin position="1"/>
        <end position="23"/>
    </location>
</feature>
<evidence type="ECO:0000256" key="1">
    <source>
        <dbReference type="ARBA" id="ARBA00009995"/>
    </source>
</evidence>